<evidence type="ECO:0000259" key="2">
    <source>
        <dbReference type="PROSITE" id="PS50995"/>
    </source>
</evidence>
<comment type="caution">
    <text evidence="3">The sequence shown here is derived from an EMBL/GenBank/DDBJ whole genome shotgun (WGS) entry which is preliminary data.</text>
</comment>
<sequence>MESDRPARCGGADRRQGRWRQAMAQDPTLPPKSGASAGGAHPAVVKPPLMTALYQTGRAVDAAVNAAFAPIGLSASQWAVLRLIDEQPGIAGAEIARRSDVSPAAVTTMLDRLQSAGLVERQSQPRGRIVGAFLTEHGRHRMGEGDAIAHEVERELTRPLGREGLTRVLDDLNSFVSTLNSRDKKEP</sequence>
<dbReference type="SMART" id="SM00347">
    <property type="entry name" value="HTH_MARR"/>
    <property type="match status" value="1"/>
</dbReference>
<feature type="compositionally biased region" description="Basic and acidic residues" evidence="1">
    <location>
        <begin position="1"/>
        <end position="16"/>
    </location>
</feature>
<evidence type="ECO:0000313" key="4">
    <source>
        <dbReference type="Proteomes" id="UP000292452"/>
    </source>
</evidence>
<accession>A0A4Q9HZ24</accession>
<organism evidence="3 4">
    <name type="scientific">Streptomyces kasugaensis</name>
    <dbReference type="NCBI Taxonomy" id="1946"/>
    <lineage>
        <taxon>Bacteria</taxon>
        <taxon>Bacillati</taxon>
        <taxon>Actinomycetota</taxon>
        <taxon>Actinomycetes</taxon>
        <taxon>Kitasatosporales</taxon>
        <taxon>Streptomycetaceae</taxon>
        <taxon>Streptomyces</taxon>
    </lineage>
</organism>
<dbReference type="InterPro" id="IPR039422">
    <property type="entry name" value="MarR/SlyA-like"/>
</dbReference>
<dbReference type="InterPro" id="IPR000835">
    <property type="entry name" value="HTH_MarR-typ"/>
</dbReference>
<dbReference type="PANTHER" id="PTHR33164:SF103">
    <property type="entry name" value="REGULATORY PROTEIN MARR"/>
    <property type="match status" value="1"/>
</dbReference>
<dbReference type="InterPro" id="IPR036388">
    <property type="entry name" value="WH-like_DNA-bd_sf"/>
</dbReference>
<evidence type="ECO:0000256" key="1">
    <source>
        <dbReference type="SAM" id="MobiDB-lite"/>
    </source>
</evidence>
<dbReference type="GO" id="GO:0003700">
    <property type="term" value="F:DNA-binding transcription factor activity"/>
    <property type="evidence" value="ECO:0007669"/>
    <property type="project" value="InterPro"/>
</dbReference>
<protein>
    <submittedName>
        <fullName evidence="3">MarR family transcriptional regulator</fullName>
    </submittedName>
</protein>
<evidence type="ECO:0000313" key="3">
    <source>
        <dbReference type="EMBL" id="TBO60536.1"/>
    </source>
</evidence>
<dbReference type="PROSITE" id="PS50995">
    <property type="entry name" value="HTH_MARR_2"/>
    <property type="match status" value="1"/>
</dbReference>
<feature type="domain" description="HTH marR-type" evidence="2">
    <location>
        <begin position="46"/>
        <end position="181"/>
    </location>
</feature>
<keyword evidence="4" id="KW-1185">Reference proteome</keyword>
<feature type="region of interest" description="Disordered" evidence="1">
    <location>
        <begin position="1"/>
        <end position="41"/>
    </location>
</feature>
<dbReference type="GO" id="GO:0006950">
    <property type="term" value="P:response to stress"/>
    <property type="evidence" value="ECO:0007669"/>
    <property type="project" value="TreeGrafter"/>
</dbReference>
<dbReference type="InterPro" id="IPR036390">
    <property type="entry name" value="WH_DNA-bd_sf"/>
</dbReference>
<dbReference type="CDD" id="cd00090">
    <property type="entry name" value="HTH_ARSR"/>
    <property type="match status" value="1"/>
</dbReference>
<dbReference type="InterPro" id="IPR011991">
    <property type="entry name" value="ArsR-like_HTH"/>
</dbReference>
<dbReference type="AlphaFoldDB" id="A0A4Q9HZ24"/>
<reference evidence="3 4" key="1">
    <citation type="submission" date="2019-02" db="EMBL/GenBank/DDBJ databases">
        <title>Draft Genome Sequence of Streptomyces sp. AM-2504, identified by 16S rRNA comparative analysis as a Streptomyces Kasugaensis strain.</title>
        <authorList>
            <person name="Napolioni V."/>
            <person name="Giuliodori A.M."/>
            <person name="Spurio R."/>
            <person name="Fabbretti A."/>
        </authorList>
    </citation>
    <scope>NUCLEOTIDE SEQUENCE [LARGE SCALE GENOMIC DNA]</scope>
    <source>
        <strain evidence="3 4">AM-2504</strain>
    </source>
</reference>
<gene>
    <name evidence="3" type="ORF">EYS09_06190</name>
</gene>
<dbReference type="EMBL" id="SIXH01000035">
    <property type="protein sequence ID" value="TBO60536.1"/>
    <property type="molecule type" value="Genomic_DNA"/>
</dbReference>
<dbReference type="Pfam" id="PF01047">
    <property type="entry name" value="MarR"/>
    <property type="match status" value="1"/>
</dbReference>
<dbReference type="SUPFAM" id="SSF46785">
    <property type="entry name" value="Winged helix' DNA-binding domain"/>
    <property type="match status" value="1"/>
</dbReference>
<dbReference type="PANTHER" id="PTHR33164">
    <property type="entry name" value="TRANSCRIPTIONAL REGULATOR, MARR FAMILY"/>
    <property type="match status" value="1"/>
</dbReference>
<dbReference type="Proteomes" id="UP000292452">
    <property type="component" value="Unassembled WGS sequence"/>
</dbReference>
<proteinExistence type="predicted"/>
<name>A0A4Q9HZ24_STRKA</name>
<dbReference type="Gene3D" id="1.10.10.10">
    <property type="entry name" value="Winged helix-like DNA-binding domain superfamily/Winged helix DNA-binding domain"/>
    <property type="match status" value="1"/>
</dbReference>